<keyword evidence="1" id="KW-0805">Transcription regulation</keyword>
<organism evidence="5 6">
    <name type="scientific">Nocardioides dubius</name>
    <dbReference type="NCBI Taxonomy" id="317019"/>
    <lineage>
        <taxon>Bacteria</taxon>
        <taxon>Bacillati</taxon>
        <taxon>Actinomycetota</taxon>
        <taxon>Actinomycetes</taxon>
        <taxon>Propionibacteriales</taxon>
        <taxon>Nocardioidaceae</taxon>
        <taxon>Nocardioides</taxon>
    </lineage>
</organism>
<dbReference type="Gene3D" id="1.10.10.10">
    <property type="entry name" value="Winged helix-like DNA-binding domain superfamily/Winged helix DNA-binding domain"/>
    <property type="match status" value="1"/>
</dbReference>
<accession>A0ABN1TJD8</accession>
<dbReference type="InterPro" id="IPR036388">
    <property type="entry name" value="WH-like_DNA-bd_sf"/>
</dbReference>
<dbReference type="InterPro" id="IPR000524">
    <property type="entry name" value="Tscrpt_reg_HTH_GntR"/>
</dbReference>
<dbReference type="Pfam" id="PF00392">
    <property type="entry name" value="GntR"/>
    <property type="match status" value="1"/>
</dbReference>
<evidence type="ECO:0000256" key="3">
    <source>
        <dbReference type="ARBA" id="ARBA00023163"/>
    </source>
</evidence>
<gene>
    <name evidence="5" type="ORF">GCM10009668_01460</name>
</gene>
<dbReference type="SUPFAM" id="SSF46785">
    <property type="entry name" value="Winged helix' DNA-binding domain"/>
    <property type="match status" value="1"/>
</dbReference>
<evidence type="ECO:0000256" key="2">
    <source>
        <dbReference type="ARBA" id="ARBA00023125"/>
    </source>
</evidence>
<keyword evidence="2" id="KW-0238">DNA-binding</keyword>
<dbReference type="SMART" id="SM00895">
    <property type="entry name" value="FCD"/>
    <property type="match status" value="1"/>
</dbReference>
<proteinExistence type="predicted"/>
<feature type="domain" description="HTH gntR-type" evidence="4">
    <location>
        <begin position="16"/>
        <end position="86"/>
    </location>
</feature>
<reference evidence="5 6" key="1">
    <citation type="journal article" date="2019" name="Int. J. Syst. Evol. Microbiol.">
        <title>The Global Catalogue of Microorganisms (GCM) 10K type strain sequencing project: providing services to taxonomists for standard genome sequencing and annotation.</title>
        <authorList>
            <consortium name="The Broad Institute Genomics Platform"/>
            <consortium name="The Broad Institute Genome Sequencing Center for Infectious Disease"/>
            <person name="Wu L."/>
            <person name="Ma J."/>
        </authorList>
    </citation>
    <scope>NUCLEOTIDE SEQUENCE [LARGE SCALE GENOMIC DNA]</scope>
    <source>
        <strain evidence="5 6">JCM 13008</strain>
    </source>
</reference>
<dbReference type="EMBL" id="BAAALG010000001">
    <property type="protein sequence ID" value="GAA1090577.1"/>
    <property type="molecule type" value="Genomic_DNA"/>
</dbReference>
<dbReference type="Gene3D" id="1.20.120.530">
    <property type="entry name" value="GntR ligand-binding domain-like"/>
    <property type="match status" value="1"/>
</dbReference>
<dbReference type="PRINTS" id="PR00035">
    <property type="entry name" value="HTHGNTR"/>
</dbReference>
<dbReference type="PANTHER" id="PTHR43537">
    <property type="entry name" value="TRANSCRIPTIONAL REGULATOR, GNTR FAMILY"/>
    <property type="match status" value="1"/>
</dbReference>
<keyword evidence="3" id="KW-0804">Transcription</keyword>
<sequence>MTPREGAPPTGAVRFARLAEQIADDLRTRLLVGDLAEATELPVEESLRGHYAVSKPTFREAMRVLEAEGLITVRRGAIGGAVVHRPDAEHVAYSLGMALAGRGVPITDVAKALREVEPACAAACALREDRMIEVIPVLTRLHERAVKVVDNLVEVTTLSRMFHEAVVDLCGNESLAMLAGALESLWSSHESQWASHNRETSSLPRTERLHALDEHRQLIDAIAAGDAELARSIALKHLEVSQSYPTGEDLDVLISPTSVRTRFISSSN</sequence>
<evidence type="ECO:0000256" key="1">
    <source>
        <dbReference type="ARBA" id="ARBA00023015"/>
    </source>
</evidence>
<dbReference type="InterPro" id="IPR011711">
    <property type="entry name" value="GntR_C"/>
</dbReference>
<dbReference type="SMART" id="SM00345">
    <property type="entry name" value="HTH_GNTR"/>
    <property type="match status" value="1"/>
</dbReference>
<name>A0ABN1TJD8_9ACTN</name>
<protein>
    <submittedName>
        <fullName evidence="5">GntR family transcriptional regulator</fullName>
    </submittedName>
</protein>
<comment type="caution">
    <text evidence="5">The sequence shown here is derived from an EMBL/GenBank/DDBJ whole genome shotgun (WGS) entry which is preliminary data.</text>
</comment>
<dbReference type="InterPro" id="IPR008920">
    <property type="entry name" value="TF_FadR/GntR_C"/>
</dbReference>
<dbReference type="SUPFAM" id="SSF48008">
    <property type="entry name" value="GntR ligand-binding domain-like"/>
    <property type="match status" value="1"/>
</dbReference>
<dbReference type="Pfam" id="PF07729">
    <property type="entry name" value="FCD"/>
    <property type="match status" value="1"/>
</dbReference>
<evidence type="ECO:0000259" key="4">
    <source>
        <dbReference type="PROSITE" id="PS50949"/>
    </source>
</evidence>
<dbReference type="InterPro" id="IPR036390">
    <property type="entry name" value="WH_DNA-bd_sf"/>
</dbReference>
<dbReference type="RefSeq" id="WP_343990236.1">
    <property type="nucleotide sequence ID" value="NZ_BAAALG010000001.1"/>
</dbReference>
<dbReference type="PANTHER" id="PTHR43537:SF24">
    <property type="entry name" value="GLUCONATE OPERON TRANSCRIPTIONAL REPRESSOR"/>
    <property type="match status" value="1"/>
</dbReference>
<dbReference type="CDD" id="cd07377">
    <property type="entry name" value="WHTH_GntR"/>
    <property type="match status" value="1"/>
</dbReference>
<evidence type="ECO:0000313" key="6">
    <source>
        <dbReference type="Proteomes" id="UP001501581"/>
    </source>
</evidence>
<dbReference type="Proteomes" id="UP001501581">
    <property type="component" value="Unassembled WGS sequence"/>
</dbReference>
<keyword evidence="6" id="KW-1185">Reference proteome</keyword>
<evidence type="ECO:0000313" key="5">
    <source>
        <dbReference type="EMBL" id="GAA1090577.1"/>
    </source>
</evidence>
<dbReference type="PROSITE" id="PS50949">
    <property type="entry name" value="HTH_GNTR"/>
    <property type="match status" value="1"/>
</dbReference>